<dbReference type="PROSITE" id="PS00028">
    <property type="entry name" value="ZINC_FINGER_C2H2_1"/>
    <property type="match status" value="1"/>
</dbReference>
<reference evidence="4" key="1">
    <citation type="submission" date="2022-11" db="EMBL/GenBank/DDBJ databases">
        <authorList>
            <person name="Petersen C."/>
        </authorList>
    </citation>
    <scope>NUCLEOTIDE SEQUENCE</scope>
    <source>
        <strain evidence="4">IBT 19713</strain>
    </source>
</reference>
<dbReference type="SMART" id="SM00355">
    <property type="entry name" value="ZnF_C2H2"/>
    <property type="match status" value="2"/>
</dbReference>
<keyword evidence="5" id="KW-1185">Reference proteome</keyword>
<feature type="region of interest" description="Disordered" evidence="2">
    <location>
        <begin position="102"/>
        <end position="144"/>
    </location>
</feature>
<dbReference type="GO" id="GO:0008270">
    <property type="term" value="F:zinc ion binding"/>
    <property type="evidence" value="ECO:0007669"/>
    <property type="project" value="UniProtKB-KW"/>
</dbReference>
<gene>
    <name evidence="4" type="ORF">N7468_008858</name>
</gene>
<dbReference type="OrthoDB" id="654211at2759"/>
<dbReference type="Gene3D" id="3.30.160.60">
    <property type="entry name" value="Classic Zinc Finger"/>
    <property type="match status" value="1"/>
</dbReference>
<accession>A0A9W9NJA4</accession>
<dbReference type="GeneID" id="83205457"/>
<evidence type="ECO:0000313" key="4">
    <source>
        <dbReference type="EMBL" id="KAJ5219654.1"/>
    </source>
</evidence>
<name>A0A9W9NJA4_9EURO</name>
<proteinExistence type="predicted"/>
<reference evidence="4" key="2">
    <citation type="journal article" date="2023" name="IMA Fungus">
        <title>Comparative genomic study of the Penicillium genus elucidates a diverse pangenome and 15 lateral gene transfer events.</title>
        <authorList>
            <person name="Petersen C."/>
            <person name="Sorensen T."/>
            <person name="Nielsen M.R."/>
            <person name="Sondergaard T.E."/>
            <person name="Sorensen J.L."/>
            <person name="Fitzpatrick D.A."/>
            <person name="Frisvad J.C."/>
            <person name="Nielsen K.L."/>
        </authorList>
    </citation>
    <scope>NUCLEOTIDE SEQUENCE</scope>
    <source>
        <strain evidence="4">IBT 19713</strain>
    </source>
</reference>
<feature type="domain" description="C2H2-type" evidence="3">
    <location>
        <begin position="191"/>
        <end position="218"/>
    </location>
</feature>
<evidence type="ECO:0000256" key="1">
    <source>
        <dbReference type="PROSITE-ProRule" id="PRU00042"/>
    </source>
</evidence>
<dbReference type="EMBL" id="JAPQKS010000007">
    <property type="protein sequence ID" value="KAJ5219654.1"/>
    <property type="molecule type" value="Genomic_DNA"/>
</dbReference>
<dbReference type="Proteomes" id="UP001150941">
    <property type="component" value="Unassembled WGS sequence"/>
</dbReference>
<keyword evidence="1" id="KW-0862">Zinc</keyword>
<dbReference type="PROSITE" id="PS50157">
    <property type="entry name" value="ZINC_FINGER_C2H2_2"/>
    <property type="match status" value="1"/>
</dbReference>
<evidence type="ECO:0000256" key="2">
    <source>
        <dbReference type="SAM" id="MobiDB-lite"/>
    </source>
</evidence>
<protein>
    <recommendedName>
        <fullName evidence="3">C2H2-type domain-containing protein</fullName>
    </recommendedName>
</protein>
<dbReference type="AlphaFoldDB" id="A0A9W9NJA4"/>
<comment type="caution">
    <text evidence="4">The sequence shown here is derived from an EMBL/GenBank/DDBJ whole genome shotgun (WGS) entry which is preliminary data.</text>
</comment>
<evidence type="ECO:0000313" key="5">
    <source>
        <dbReference type="Proteomes" id="UP001150941"/>
    </source>
</evidence>
<keyword evidence="1" id="KW-0863">Zinc-finger</keyword>
<dbReference type="RefSeq" id="XP_058326484.1">
    <property type="nucleotide sequence ID" value="XM_058478154.1"/>
</dbReference>
<dbReference type="InterPro" id="IPR013087">
    <property type="entry name" value="Znf_C2H2_type"/>
</dbReference>
<organism evidence="4 5">
    <name type="scientific">Penicillium chermesinum</name>
    <dbReference type="NCBI Taxonomy" id="63820"/>
    <lineage>
        <taxon>Eukaryota</taxon>
        <taxon>Fungi</taxon>
        <taxon>Dikarya</taxon>
        <taxon>Ascomycota</taxon>
        <taxon>Pezizomycotina</taxon>
        <taxon>Eurotiomycetes</taxon>
        <taxon>Eurotiomycetidae</taxon>
        <taxon>Eurotiales</taxon>
        <taxon>Aspergillaceae</taxon>
        <taxon>Penicillium</taxon>
    </lineage>
</organism>
<keyword evidence="1" id="KW-0479">Metal-binding</keyword>
<sequence>MDNLDHCDDQWSTILERYPYISTPQATPRTFPGHSEGVHVPGAYVPATPSMSMSAPFTPATGSSGNTPYILYTPLSISSSTPAYYTPQPTYPVPPHMVPAFAQPQPYSPVSHARTTSFQGESPPGTCAEDADKEPPSPSPSAAGPSCNFGGLSHAGRFKCEWKGCRYNGAFGRWAELKRHIETKHVYPNHFQCYRCKKQYNRKDNLEEHCKKAHPHDP</sequence>
<evidence type="ECO:0000259" key="3">
    <source>
        <dbReference type="PROSITE" id="PS50157"/>
    </source>
</evidence>